<dbReference type="InterPro" id="IPR036915">
    <property type="entry name" value="Cyclin-like_sf"/>
</dbReference>
<proteinExistence type="predicted"/>
<dbReference type="InterPro" id="IPR004367">
    <property type="entry name" value="Cyclin_C-dom"/>
</dbReference>
<dbReference type="AlphaFoldDB" id="A0A183EHA3"/>
<gene>
    <name evidence="4" type="ORF">GPUH_LOCUS20343</name>
</gene>
<dbReference type="WBParaSite" id="GPUH_0002036901-mRNA-1">
    <property type="protein sequence ID" value="GPUH_0002036901-mRNA-1"/>
    <property type="gene ID" value="GPUH_0002036901"/>
</dbReference>
<reference evidence="4 5" key="2">
    <citation type="submission" date="2018-11" db="EMBL/GenBank/DDBJ databases">
        <authorList>
            <consortium name="Pathogen Informatics"/>
        </authorList>
    </citation>
    <scope>NUCLEOTIDE SEQUENCE [LARGE SCALE GENOMIC DNA]</scope>
</reference>
<keyword evidence="5" id="KW-1185">Reference proteome</keyword>
<feature type="domain" description="Cyclin C-terminal" evidence="3">
    <location>
        <begin position="64"/>
        <end position="117"/>
    </location>
</feature>
<dbReference type="Pfam" id="PF02984">
    <property type="entry name" value="Cyclin_C"/>
    <property type="match status" value="1"/>
</dbReference>
<evidence type="ECO:0000256" key="1">
    <source>
        <dbReference type="ARBA" id="ARBA00023127"/>
    </source>
</evidence>
<dbReference type="EMBL" id="UYRT01090257">
    <property type="protein sequence ID" value="VDN35849.1"/>
    <property type="molecule type" value="Genomic_DNA"/>
</dbReference>
<reference evidence="6" key="1">
    <citation type="submission" date="2016-06" db="UniProtKB">
        <authorList>
            <consortium name="WormBaseParasite"/>
        </authorList>
    </citation>
    <scope>IDENTIFICATION</scope>
</reference>
<organism evidence="6">
    <name type="scientific">Gongylonema pulchrum</name>
    <dbReference type="NCBI Taxonomy" id="637853"/>
    <lineage>
        <taxon>Eukaryota</taxon>
        <taxon>Metazoa</taxon>
        <taxon>Ecdysozoa</taxon>
        <taxon>Nematoda</taxon>
        <taxon>Chromadorea</taxon>
        <taxon>Rhabditida</taxon>
        <taxon>Spirurina</taxon>
        <taxon>Spiruromorpha</taxon>
        <taxon>Spiruroidea</taxon>
        <taxon>Gongylonematidae</taxon>
        <taxon>Gongylonema</taxon>
    </lineage>
</organism>
<keyword evidence="1" id="KW-0195">Cyclin</keyword>
<name>A0A183EHA3_9BILA</name>
<dbReference type="InterPro" id="IPR006671">
    <property type="entry name" value="Cyclin_N"/>
</dbReference>
<dbReference type="Gene3D" id="1.10.472.10">
    <property type="entry name" value="Cyclin-like"/>
    <property type="match status" value="1"/>
</dbReference>
<dbReference type="Proteomes" id="UP000271098">
    <property type="component" value="Unassembled WGS sequence"/>
</dbReference>
<evidence type="ECO:0000313" key="5">
    <source>
        <dbReference type="Proteomes" id="UP000271098"/>
    </source>
</evidence>
<accession>A0A183EHA3</accession>
<dbReference type="InterPro" id="IPR039361">
    <property type="entry name" value="Cyclin"/>
</dbReference>
<evidence type="ECO:0000313" key="4">
    <source>
        <dbReference type="EMBL" id="VDN35849.1"/>
    </source>
</evidence>
<feature type="domain" description="Cyclin N-terminal" evidence="2">
    <location>
        <begin position="7"/>
        <end position="61"/>
    </location>
</feature>
<dbReference type="Pfam" id="PF00134">
    <property type="entry name" value="Cyclin_N"/>
    <property type="match status" value="1"/>
</dbReference>
<dbReference type="SUPFAM" id="SSF47954">
    <property type="entry name" value="Cyclin-like"/>
    <property type="match status" value="2"/>
</dbReference>
<evidence type="ECO:0000259" key="2">
    <source>
        <dbReference type="Pfam" id="PF00134"/>
    </source>
</evidence>
<dbReference type="PANTHER" id="PTHR10177">
    <property type="entry name" value="CYCLINS"/>
    <property type="match status" value="1"/>
</dbReference>
<evidence type="ECO:0000259" key="3">
    <source>
        <dbReference type="Pfam" id="PF02984"/>
    </source>
</evidence>
<evidence type="ECO:0000313" key="6">
    <source>
        <dbReference type="WBParaSite" id="GPUH_0002036901-mRNA-1"/>
    </source>
</evidence>
<protein>
    <submittedName>
        <fullName evidence="6">CYCLIN domain-containing protein</fullName>
    </submittedName>
</protein>
<dbReference type="OrthoDB" id="5590282at2759"/>
<sequence length="131" mass="15070">MNSISIKEHLQLAIIGCATVAAKYEEVQQWSVLEYAKYCYSEHVHVLRAEKDVLRTLNFEITGPHSISFIQRYTQYFKINLNRLAKKICEAAIYDYNTCHTKPSEIAVVCVCLAAALEKVEIPEKLYKIIK</sequence>